<evidence type="ECO:0000313" key="1">
    <source>
        <dbReference type="EMBL" id="SNY65871.1"/>
    </source>
</evidence>
<organism evidence="1 2">
    <name type="scientific">Paractinoplanes atraurantiacus</name>
    <dbReference type="NCBI Taxonomy" id="1036182"/>
    <lineage>
        <taxon>Bacteria</taxon>
        <taxon>Bacillati</taxon>
        <taxon>Actinomycetota</taxon>
        <taxon>Actinomycetes</taxon>
        <taxon>Micromonosporales</taxon>
        <taxon>Micromonosporaceae</taxon>
        <taxon>Paractinoplanes</taxon>
    </lineage>
</organism>
<gene>
    <name evidence="1" type="ORF">SAMN05421748_1291</name>
</gene>
<accession>A0A285K3G3</accession>
<feature type="non-terminal residue" evidence="1">
    <location>
        <position position="1"/>
    </location>
</feature>
<keyword evidence="2" id="KW-1185">Reference proteome</keyword>
<dbReference type="AlphaFoldDB" id="A0A285K3G3"/>
<reference evidence="1 2" key="1">
    <citation type="submission" date="2017-09" db="EMBL/GenBank/DDBJ databases">
        <authorList>
            <person name="Ehlers B."/>
            <person name="Leendertz F.H."/>
        </authorList>
    </citation>
    <scope>NUCLEOTIDE SEQUENCE [LARGE SCALE GENOMIC DNA]</scope>
    <source>
        <strain evidence="1 2">CGMCC 4.6857</strain>
    </source>
</reference>
<proteinExistence type="predicted"/>
<dbReference type="Proteomes" id="UP000219612">
    <property type="component" value="Unassembled WGS sequence"/>
</dbReference>
<sequence>LLCLYQALADLVTDAARHHRVDPDRISFLRARNTARRSVSRITADFPPSPPATSP</sequence>
<name>A0A285K3G3_9ACTN</name>
<evidence type="ECO:0000313" key="2">
    <source>
        <dbReference type="Proteomes" id="UP000219612"/>
    </source>
</evidence>
<protein>
    <submittedName>
        <fullName evidence="1">Uncharacterized protein</fullName>
    </submittedName>
</protein>
<dbReference type="EMBL" id="OBDY01000029">
    <property type="protein sequence ID" value="SNY65871.1"/>
    <property type="molecule type" value="Genomic_DNA"/>
</dbReference>